<organism evidence="2 3">
    <name type="scientific">Eumeta variegata</name>
    <name type="common">Bagworm moth</name>
    <name type="synonym">Eumeta japonica</name>
    <dbReference type="NCBI Taxonomy" id="151549"/>
    <lineage>
        <taxon>Eukaryota</taxon>
        <taxon>Metazoa</taxon>
        <taxon>Ecdysozoa</taxon>
        <taxon>Arthropoda</taxon>
        <taxon>Hexapoda</taxon>
        <taxon>Insecta</taxon>
        <taxon>Pterygota</taxon>
        <taxon>Neoptera</taxon>
        <taxon>Endopterygota</taxon>
        <taxon>Lepidoptera</taxon>
        <taxon>Glossata</taxon>
        <taxon>Ditrysia</taxon>
        <taxon>Tineoidea</taxon>
        <taxon>Psychidae</taxon>
        <taxon>Oiketicinae</taxon>
        <taxon>Eumeta</taxon>
    </lineage>
</organism>
<comment type="caution">
    <text evidence="2">The sequence shown here is derived from an EMBL/GenBank/DDBJ whole genome shotgun (WGS) entry which is preliminary data.</text>
</comment>
<protein>
    <submittedName>
        <fullName evidence="2">Uncharacterized protein</fullName>
    </submittedName>
</protein>
<dbReference type="EMBL" id="BGZK01000580">
    <property type="protein sequence ID" value="GBP51383.1"/>
    <property type="molecule type" value="Genomic_DNA"/>
</dbReference>
<sequence>MPPPNSPHDAVHWNEANSPRRGRDGHSGAGVPTRRRRCYSAPAASRCIYFIVRIRNERGTGDAGAVVTPRQLPKCIYKLYVPGMRRYAELTALVID</sequence>
<feature type="region of interest" description="Disordered" evidence="1">
    <location>
        <begin position="1"/>
        <end position="35"/>
    </location>
</feature>
<dbReference type="Proteomes" id="UP000299102">
    <property type="component" value="Unassembled WGS sequence"/>
</dbReference>
<name>A0A4C1WK34_EUMVA</name>
<dbReference type="AlphaFoldDB" id="A0A4C1WK34"/>
<proteinExistence type="predicted"/>
<evidence type="ECO:0000313" key="3">
    <source>
        <dbReference type="Proteomes" id="UP000299102"/>
    </source>
</evidence>
<reference evidence="2 3" key="1">
    <citation type="journal article" date="2019" name="Commun. Biol.">
        <title>The bagworm genome reveals a unique fibroin gene that provides high tensile strength.</title>
        <authorList>
            <person name="Kono N."/>
            <person name="Nakamura H."/>
            <person name="Ohtoshi R."/>
            <person name="Tomita M."/>
            <person name="Numata K."/>
            <person name="Arakawa K."/>
        </authorList>
    </citation>
    <scope>NUCLEOTIDE SEQUENCE [LARGE SCALE GENOMIC DNA]</scope>
</reference>
<evidence type="ECO:0000256" key="1">
    <source>
        <dbReference type="SAM" id="MobiDB-lite"/>
    </source>
</evidence>
<evidence type="ECO:0000313" key="2">
    <source>
        <dbReference type="EMBL" id="GBP51383.1"/>
    </source>
</evidence>
<gene>
    <name evidence="2" type="ORF">EVAR_38777_1</name>
</gene>
<keyword evidence="3" id="KW-1185">Reference proteome</keyword>
<accession>A0A4C1WK34</accession>